<protein>
    <submittedName>
        <fullName evidence="5">DNA-binding MarR family transcriptional regulator</fullName>
    </submittedName>
</protein>
<keyword evidence="1" id="KW-0805">Transcription regulation</keyword>
<keyword evidence="2 5" id="KW-0238">DNA-binding</keyword>
<sequence>MSADSMAGSAVEPTNETRLEMFDRLSRQILRLMRQAPREEWRRGGPGAARAADALVVTLVDQGPLRTGELAEVTRTDPSTVSRQVAFLVRQGLVERRPDPRDGRACVLAPTAEGERLFQHYQRARDEQLAQMLNTWQEHDLLRLVEMLDRFNTDVEDYQPLLDEPVRARRRGEDR</sequence>
<feature type="domain" description="HTH marR-type" evidence="4">
    <location>
        <begin position="22"/>
        <end position="153"/>
    </location>
</feature>
<dbReference type="SUPFAM" id="SSF46785">
    <property type="entry name" value="Winged helix' DNA-binding domain"/>
    <property type="match status" value="1"/>
</dbReference>
<proteinExistence type="predicted"/>
<dbReference type="RefSeq" id="WP_192750437.1">
    <property type="nucleotide sequence ID" value="NZ_BAABJL010000085.1"/>
</dbReference>
<dbReference type="PROSITE" id="PS50995">
    <property type="entry name" value="HTH_MARR_2"/>
    <property type="match status" value="1"/>
</dbReference>
<dbReference type="InterPro" id="IPR052526">
    <property type="entry name" value="HTH-type_Bedaq_tolerance"/>
</dbReference>
<dbReference type="PROSITE" id="PS01117">
    <property type="entry name" value="HTH_MARR_1"/>
    <property type="match status" value="1"/>
</dbReference>
<dbReference type="PANTHER" id="PTHR39515">
    <property type="entry name" value="CONSERVED PROTEIN"/>
    <property type="match status" value="1"/>
</dbReference>
<dbReference type="Proteomes" id="UP000638648">
    <property type="component" value="Unassembled WGS sequence"/>
</dbReference>
<evidence type="ECO:0000313" key="6">
    <source>
        <dbReference type="Proteomes" id="UP000638648"/>
    </source>
</evidence>
<dbReference type="AlphaFoldDB" id="A0A927MZQ3"/>
<reference evidence="5" key="1">
    <citation type="submission" date="2020-10" db="EMBL/GenBank/DDBJ databases">
        <title>Sequencing the genomes of 1000 actinobacteria strains.</title>
        <authorList>
            <person name="Klenk H.-P."/>
        </authorList>
    </citation>
    <scope>NUCLEOTIDE SEQUENCE</scope>
    <source>
        <strain evidence="5">DSM 45354</strain>
    </source>
</reference>
<dbReference type="InterPro" id="IPR036390">
    <property type="entry name" value="WH_DNA-bd_sf"/>
</dbReference>
<dbReference type="InterPro" id="IPR023187">
    <property type="entry name" value="Tscrpt_reg_MarR-type_CS"/>
</dbReference>
<dbReference type="GO" id="GO:0003700">
    <property type="term" value="F:DNA-binding transcription factor activity"/>
    <property type="evidence" value="ECO:0007669"/>
    <property type="project" value="InterPro"/>
</dbReference>
<organism evidence="5 6">
    <name type="scientific">Actinopolymorpha pittospori</name>
    <dbReference type="NCBI Taxonomy" id="648752"/>
    <lineage>
        <taxon>Bacteria</taxon>
        <taxon>Bacillati</taxon>
        <taxon>Actinomycetota</taxon>
        <taxon>Actinomycetes</taxon>
        <taxon>Propionibacteriales</taxon>
        <taxon>Actinopolymorphaceae</taxon>
        <taxon>Actinopolymorpha</taxon>
    </lineage>
</organism>
<dbReference type="Pfam" id="PF01047">
    <property type="entry name" value="MarR"/>
    <property type="match status" value="1"/>
</dbReference>
<dbReference type="InterPro" id="IPR036388">
    <property type="entry name" value="WH-like_DNA-bd_sf"/>
</dbReference>
<dbReference type="EMBL" id="JADBEM010000001">
    <property type="protein sequence ID" value="MBE1606282.1"/>
    <property type="molecule type" value="Genomic_DNA"/>
</dbReference>
<dbReference type="InterPro" id="IPR011991">
    <property type="entry name" value="ArsR-like_HTH"/>
</dbReference>
<gene>
    <name evidence="5" type="ORF">HEB94_003130</name>
</gene>
<keyword evidence="6" id="KW-1185">Reference proteome</keyword>
<keyword evidence="3" id="KW-0804">Transcription</keyword>
<evidence type="ECO:0000259" key="4">
    <source>
        <dbReference type="PROSITE" id="PS50995"/>
    </source>
</evidence>
<comment type="caution">
    <text evidence="5">The sequence shown here is derived from an EMBL/GenBank/DDBJ whole genome shotgun (WGS) entry which is preliminary data.</text>
</comment>
<evidence type="ECO:0000256" key="3">
    <source>
        <dbReference type="ARBA" id="ARBA00023163"/>
    </source>
</evidence>
<accession>A0A927MZQ3</accession>
<dbReference type="Gene3D" id="1.10.10.10">
    <property type="entry name" value="Winged helix-like DNA-binding domain superfamily/Winged helix DNA-binding domain"/>
    <property type="match status" value="1"/>
</dbReference>
<evidence type="ECO:0000256" key="2">
    <source>
        <dbReference type="ARBA" id="ARBA00023125"/>
    </source>
</evidence>
<evidence type="ECO:0000256" key="1">
    <source>
        <dbReference type="ARBA" id="ARBA00023015"/>
    </source>
</evidence>
<dbReference type="SMART" id="SM00347">
    <property type="entry name" value="HTH_MARR"/>
    <property type="match status" value="1"/>
</dbReference>
<dbReference type="PANTHER" id="PTHR39515:SF2">
    <property type="entry name" value="HTH-TYPE TRANSCRIPTIONAL REGULATOR RV0880"/>
    <property type="match status" value="1"/>
</dbReference>
<dbReference type="GO" id="GO:0003677">
    <property type="term" value="F:DNA binding"/>
    <property type="evidence" value="ECO:0007669"/>
    <property type="project" value="UniProtKB-KW"/>
</dbReference>
<evidence type="ECO:0000313" key="5">
    <source>
        <dbReference type="EMBL" id="MBE1606282.1"/>
    </source>
</evidence>
<name>A0A927MZQ3_9ACTN</name>
<dbReference type="CDD" id="cd00090">
    <property type="entry name" value="HTH_ARSR"/>
    <property type="match status" value="1"/>
</dbReference>
<dbReference type="InterPro" id="IPR000835">
    <property type="entry name" value="HTH_MarR-typ"/>
</dbReference>